<evidence type="ECO:0000256" key="9">
    <source>
        <dbReference type="SAM" id="Phobius"/>
    </source>
</evidence>
<evidence type="ECO:0000256" key="2">
    <source>
        <dbReference type="ARBA" id="ARBA00009592"/>
    </source>
</evidence>
<evidence type="ECO:0000313" key="10">
    <source>
        <dbReference type="EMBL" id="CAA3014513.1"/>
    </source>
</evidence>
<evidence type="ECO:0000256" key="4">
    <source>
        <dbReference type="ARBA" id="ARBA00022692"/>
    </source>
</evidence>
<evidence type="ECO:0000313" key="11">
    <source>
        <dbReference type="Proteomes" id="UP000594638"/>
    </source>
</evidence>
<dbReference type="SUPFAM" id="SSF52058">
    <property type="entry name" value="L domain-like"/>
    <property type="match status" value="1"/>
</dbReference>
<name>A0A8S0UCM1_OLEEU</name>
<accession>A0A8S0UCM1</accession>
<dbReference type="Proteomes" id="UP000594638">
    <property type="component" value="Unassembled WGS sequence"/>
</dbReference>
<dbReference type="GO" id="GO:0016020">
    <property type="term" value="C:membrane"/>
    <property type="evidence" value="ECO:0007669"/>
    <property type="project" value="UniProtKB-SubCell"/>
</dbReference>
<keyword evidence="4 9" id="KW-0812">Transmembrane</keyword>
<dbReference type="InterPro" id="IPR001611">
    <property type="entry name" value="Leu-rich_rpt"/>
</dbReference>
<dbReference type="Pfam" id="PF13855">
    <property type="entry name" value="LRR_8"/>
    <property type="match status" value="1"/>
</dbReference>
<keyword evidence="10" id="KW-0418">Kinase</keyword>
<keyword evidence="10" id="KW-0675">Receptor</keyword>
<gene>
    <name evidence="10" type="ORF">OLEA9_A065480</name>
</gene>
<comment type="subcellular location">
    <subcellularLocation>
        <location evidence="1">Membrane</location>
        <topology evidence="1">Single-pass membrane protein</topology>
    </subcellularLocation>
</comment>
<evidence type="ECO:0000256" key="8">
    <source>
        <dbReference type="ARBA" id="ARBA00023180"/>
    </source>
</evidence>
<dbReference type="EMBL" id="CACTIH010007492">
    <property type="protein sequence ID" value="CAA3014513.1"/>
    <property type="molecule type" value="Genomic_DNA"/>
</dbReference>
<evidence type="ECO:0000256" key="6">
    <source>
        <dbReference type="ARBA" id="ARBA00022989"/>
    </source>
</evidence>
<comment type="similarity">
    <text evidence="2">Belongs to the RLP family.</text>
</comment>
<dbReference type="PANTHER" id="PTHR48062">
    <property type="entry name" value="RECEPTOR-LIKE PROTEIN 14"/>
    <property type="match status" value="1"/>
</dbReference>
<dbReference type="InterPro" id="IPR032675">
    <property type="entry name" value="LRR_dom_sf"/>
</dbReference>
<keyword evidence="10" id="KW-0808">Transferase</keyword>
<proteinExistence type="inferred from homology"/>
<organism evidence="10 11">
    <name type="scientific">Olea europaea subsp. europaea</name>
    <dbReference type="NCBI Taxonomy" id="158383"/>
    <lineage>
        <taxon>Eukaryota</taxon>
        <taxon>Viridiplantae</taxon>
        <taxon>Streptophyta</taxon>
        <taxon>Embryophyta</taxon>
        <taxon>Tracheophyta</taxon>
        <taxon>Spermatophyta</taxon>
        <taxon>Magnoliopsida</taxon>
        <taxon>eudicotyledons</taxon>
        <taxon>Gunneridae</taxon>
        <taxon>Pentapetalae</taxon>
        <taxon>asterids</taxon>
        <taxon>lamiids</taxon>
        <taxon>Lamiales</taxon>
        <taxon>Oleaceae</taxon>
        <taxon>Oleeae</taxon>
        <taxon>Olea</taxon>
    </lineage>
</organism>
<reference evidence="10 11" key="1">
    <citation type="submission" date="2019-12" db="EMBL/GenBank/DDBJ databases">
        <authorList>
            <person name="Alioto T."/>
            <person name="Alioto T."/>
            <person name="Gomez Garrido J."/>
        </authorList>
    </citation>
    <scope>NUCLEOTIDE SEQUENCE [LARGE SCALE GENOMIC DNA]</scope>
</reference>
<comment type="caution">
    <text evidence="10">The sequence shown here is derived from an EMBL/GenBank/DDBJ whole genome shotgun (WGS) entry which is preliminary data.</text>
</comment>
<evidence type="ECO:0000256" key="3">
    <source>
        <dbReference type="ARBA" id="ARBA00022614"/>
    </source>
</evidence>
<evidence type="ECO:0000256" key="1">
    <source>
        <dbReference type="ARBA" id="ARBA00004167"/>
    </source>
</evidence>
<keyword evidence="8" id="KW-0325">Glycoprotein</keyword>
<dbReference type="InterPro" id="IPR051502">
    <property type="entry name" value="RLP_Defense_Trigger"/>
</dbReference>
<dbReference type="PANTHER" id="PTHR48062:SF21">
    <property type="entry name" value="RECEPTOR-LIKE PROTEIN 12"/>
    <property type="match status" value="1"/>
</dbReference>
<keyword evidence="6 9" id="KW-1133">Transmembrane helix</keyword>
<evidence type="ECO:0000256" key="5">
    <source>
        <dbReference type="ARBA" id="ARBA00022737"/>
    </source>
</evidence>
<keyword evidence="7 9" id="KW-0472">Membrane</keyword>
<dbReference type="FunFam" id="3.80.10.10:FF:000111">
    <property type="entry name" value="LRR receptor-like serine/threonine-protein kinase ERECTA"/>
    <property type="match status" value="1"/>
</dbReference>
<dbReference type="GO" id="GO:0016301">
    <property type="term" value="F:kinase activity"/>
    <property type="evidence" value="ECO:0007669"/>
    <property type="project" value="UniProtKB-KW"/>
</dbReference>
<evidence type="ECO:0000256" key="7">
    <source>
        <dbReference type="ARBA" id="ARBA00023136"/>
    </source>
</evidence>
<dbReference type="AlphaFoldDB" id="A0A8S0UCM1"/>
<dbReference type="Gramene" id="OE9A065480T1">
    <property type="protein sequence ID" value="OE9A065480C1"/>
    <property type="gene ID" value="OE9A065480"/>
</dbReference>
<keyword evidence="11" id="KW-1185">Reference proteome</keyword>
<dbReference type="OrthoDB" id="544346at2759"/>
<keyword evidence="3" id="KW-0433">Leucine-rich repeat</keyword>
<dbReference type="Gene3D" id="3.80.10.10">
    <property type="entry name" value="Ribonuclease Inhibitor"/>
    <property type="match status" value="1"/>
</dbReference>
<sequence length="215" mass="24221">MKLINLQITATFTTKRNSYSYEGSILNHMSGIDLSSNKLHSEILDNLGQLSEIRALNFSHSNLTGTIPTTFSNLHQIESLDLSYNNLGGRIPASLSELNALAVFYMAHNNLTGMIPEKGKFGTFDEDSYRGNHHRCGRPLPIYCTSIGSATVPSADDESEEHGFVDIEFFYISFIVSYVSIVLCIAIVLYINPHWRRSWFHFIEVYIIHFGGCVF</sequence>
<keyword evidence="5" id="KW-0677">Repeat</keyword>
<feature type="transmembrane region" description="Helical" evidence="9">
    <location>
        <begin position="169"/>
        <end position="191"/>
    </location>
</feature>
<protein>
    <submittedName>
        <fullName evidence="10">LRR receptor-like serine threonine- kinase GSO1</fullName>
    </submittedName>
</protein>